<sequence length="107" mass="11832">DLAAQALAGQLRRHAEADLDATSVQVLAETTAPRHPDWLDAEGKIRWRGGTARLNFGKHLDVPLQEVLESDRKYLEWMAGDRSNFAGDVKTIISLVLQGKMPDEPKG</sequence>
<dbReference type="InterPro" id="IPR046768">
    <property type="entry name" value="ExoX-like_C"/>
</dbReference>
<gene>
    <name evidence="2" type="ORF">METZ01_LOCUS131708</name>
</gene>
<feature type="domain" description="Exodeoxyribonuclease X-like C-terminal" evidence="1">
    <location>
        <begin position="54"/>
        <end position="79"/>
    </location>
</feature>
<proteinExistence type="predicted"/>
<evidence type="ECO:0000313" key="2">
    <source>
        <dbReference type="EMBL" id="SVA78854.1"/>
    </source>
</evidence>
<dbReference type="Pfam" id="PF20600">
    <property type="entry name" value="ExoX-like_C"/>
    <property type="match status" value="1"/>
</dbReference>
<reference evidence="2" key="1">
    <citation type="submission" date="2018-05" db="EMBL/GenBank/DDBJ databases">
        <authorList>
            <person name="Lanie J.A."/>
            <person name="Ng W.-L."/>
            <person name="Kazmierczak K.M."/>
            <person name="Andrzejewski T.M."/>
            <person name="Davidsen T.M."/>
            <person name="Wayne K.J."/>
            <person name="Tettelin H."/>
            <person name="Glass J.I."/>
            <person name="Rusch D."/>
            <person name="Podicherti R."/>
            <person name="Tsui H.-C.T."/>
            <person name="Winkler M.E."/>
        </authorList>
    </citation>
    <scope>NUCLEOTIDE SEQUENCE</scope>
</reference>
<dbReference type="AlphaFoldDB" id="A0A381YPI0"/>
<protein>
    <recommendedName>
        <fullName evidence="1">Exodeoxyribonuclease X-like C-terminal domain-containing protein</fullName>
    </recommendedName>
</protein>
<organism evidence="2">
    <name type="scientific">marine metagenome</name>
    <dbReference type="NCBI Taxonomy" id="408172"/>
    <lineage>
        <taxon>unclassified sequences</taxon>
        <taxon>metagenomes</taxon>
        <taxon>ecological metagenomes</taxon>
    </lineage>
</organism>
<name>A0A381YPI0_9ZZZZ</name>
<accession>A0A381YPI0</accession>
<feature type="non-terminal residue" evidence="2">
    <location>
        <position position="1"/>
    </location>
</feature>
<dbReference type="EMBL" id="UINC01018715">
    <property type="protein sequence ID" value="SVA78854.1"/>
    <property type="molecule type" value="Genomic_DNA"/>
</dbReference>
<evidence type="ECO:0000259" key="1">
    <source>
        <dbReference type="Pfam" id="PF20600"/>
    </source>
</evidence>